<dbReference type="Gene3D" id="3.40.190.10">
    <property type="entry name" value="Periplasmic binding protein-like II"/>
    <property type="match status" value="2"/>
</dbReference>
<protein>
    <submittedName>
        <fullName evidence="6">DNA-binding transcriptional regulator</fullName>
    </submittedName>
</protein>
<keyword evidence="4" id="KW-0804">Transcription</keyword>
<evidence type="ECO:0000259" key="5">
    <source>
        <dbReference type="PROSITE" id="PS50931"/>
    </source>
</evidence>
<accession>A0AAW9X7M7</accession>
<dbReference type="InterPro" id="IPR036388">
    <property type="entry name" value="WH-like_DNA-bd_sf"/>
</dbReference>
<evidence type="ECO:0000256" key="2">
    <source>
        <dbReference type="ARBA" id="ARBA00023015"/>
    </source>
</evidence>
<dbReference type="GO" id="GO:0003677">
    <property type="term" value="F:DNA binding"/>
    <property type="evidence" value="ECO:0007669"/>
    <property type="project" value="UniProtKB-KW"/>
</dbReference>
<dbReference type="Gene3D" id="1.10.10.10">
    <property type="entry name" value="Winged helix-like DNA-binding domain superfamily/Winged helix DNA-binding domain"/>
    <property type="match status" value="1"/>
</dbReference>
<dbReference type="InterPro" id="IPR005119">
    <property type="entry name" value="LysR_subst-bd"/>
</dbReference>
<comment type="similarity">
    <text evidence="1">Belongs to the LysR transcriptional regulatory family.</text>
</comment>
<dbReference type="FunFam" id="3.40.190.10:FF:000120">
    <property type="entry name" value="Transcriptional regulator, LysR family"/>
    <property type="match status" value="1"/>
</dbReference>
<evidence type="ECO:0000256" key="3">
    <source>
        <dbReference type="ARBA" id="ARBA00023125"/>
    </source>
</evidence>
<dbReference type="PROSITE" id="PS50931">
    <property type="entry name" value="HTH_LYSR"/>
    <property type="match status" value="1"/>
</dbReference>
<dbReference type="PANTHER" id="PTHR30118:SF10">
    <property type="entry name" value="LYSR FAMILY TRANSCRIPTIONAL REGULATOR"/>
    <property type="match status" value="1"/>
</dbReference>
<gene>
    <name evidence="6" type="ORF">GP944_24795</name>
</gene>
<proteinExistence type="inferred from homology"/>
<name>A0AAW9X7M7_ECOLX</name>
<dbReference type="EMBL" id="WTRX01000107">
    <property type="protein sequence ID" value="MWU33867.1"/>
    <property type="molecule type" value="Genomic_DNA"/>
</dbReference>
<dbReference type="PANTHER" id="PTHR30118">
    <property type="entry name" value="HTH-TYPE TRANSCRIPTIONAL REGULATOR LEUO-RELATED"/>
    <property type="match status" value="1"/>
</dbReference>
<reference evidence="6 7" key="1">
    <citation type="submission" date="2019-12" db="EMBL/GenBank/DDBJ databases">
        <title>Enteriobacteria Tanzani isolates_8377-8380.</title>
        <authorList>
            <person name="Subbiah M."/>
            <person name="Call D."/>
        </authorList>
    </citation>
    <scope>NUCLEOTIDE SEQUENCE [LARGE SCALE GENOMIC DNA]</scope>
    <source>
        <strain evidence="6 7">8378wB3</strain>
    </source>
</reference>
<dbReference type="Pfam" id="PF03466">
    <property type="entry name" value="LysR_substrate"/>
    <property type="match status" value="1"/>
</dbReference>
<dbReference type="AlphaFoldDB" id="A0AAW9X7M7"/>
<dbReference type="NCBIfam" id="NF008554">
    <property type="entry name" value="PRK11482.1"/>
    <property type="match status" value="1"/>
</dbReference>
<feature type="domain" description="HTH lysR-type" evidence="5">
    <location>
        <begin position="31"/>
        <end position="88"/>
    </location>
</feature>
<sequence>MSWSHYHQIEPCLSRKSSEGKPQIFTTLRNIELNLLTIFEAVYVHKGIVNAAKVLNLTPSAISQSIQKLRVIFPDPLFIRKGQGVTPTAFAMHLHEYISQGLESILGALDIEGSYDKQRTITIATTPSVGALVLPVIYRAIKTHYPQLLLRNPPISDAENQLSQFQTDLIIDNMFCTNRTVQHHVLFTDNMVLICREGNPLLSLEDDRETIDNAAHVLLLPEEQNFSGLRQRVQEMFPDRQINFTSYNILTIAALVANSDMLAIIPSRFYNLFSRCWPLEKLPFPSLNEEQIDFSIHYNKFSLRDPILHGVIDVIRNAF</sequence>
<dbReference type="RefSeq" id="WP_160458734.1">
    <property type="nucleotide sequence ID" value="NZ_WTRX01000107.1"/>
</dbReference>
<evidence type="ECO:0000256" key="4">
    <source>
        <dbReference type="ARBA" id="ARBA00023163"/>
    </source>
</evidence>
<dbReference type="Pfam" id="PF00126">
    <property type="entry name" value="HTH_1"/>
    <property type="match status" value="1"/>
</dbReference>
<keyword evidence="3 6" id="KW-0238">DNA-binding</keyword>
<dbReference type="SUPFAM" id="SSF53850">
    <property type="entry name" value="Periplasmic binding protein-like II"/>
    <property type="match status" value="1"/>
</dbReference>
<dbReference type="Proteomes" id="UP000441160">
    <property type="component" value="Unassembled WGS sequence"/>
</dbReference>
<comment type="caution">
    <text evidence="6">The sequence shown here is derived from an EMBL/GenBank/DDBJ whole genome shotgun (WGS) entry which is preliminary data.</text>
</comment>
<evidence type="ECO:0000313" key="6">
    <source>
        <dbReference type="EMBL" id="MWU33867.1"/>
    </source>
</evidence>
<dbReference type="InterPro" id="IPR036390">
    <property type="entry name" value="WH_DNA-bd_sf"/>
</dbReference>
<keyword evidence="2" id="KW-0805">Transcription regulation</keyword>
<dbReference type="SUPFAM" id="SSF46785">
    <property type="entry name" value="Winged helix' DNA-binding domain"/>
    <property type="match status" value="1"/>
</dbReference>
<dbReference type="InterPro" id="IPR050389">
    <property type="entry name" value="LysR-type_TF"/>
</dbReference>
<evidence type="ECO:0000313" key="7">
    <source>
        <dbReference type="Proteomes" id="UP000441160"/>
    </source>
</evidence>
<evidence type="ECO:0000256" key="1">
    <source>
        <dbReference type="ARBA" id="ARBA00009437"/>
    </source>
</evidence>
<dbReference type="InterPro" id="IPR000847">
    <property type="entry name" value="LysR_HTH_N"/>
</dbReference>
<organism evidence="6 7">
    <name type="scientific">Escherichia coli</name>
    <dbReference type="NCBI Taxonomy" id="562"/>
    <lineage>
        <taxon>Bacteria</taxon>
        <taxon>Pseudomonadati</taxon>
        <taxon>Pseudomonadota</taxon>
        <taxon>Gammaproteobacteria</taxon>
        <taxon>Enterobacterales</taxon>
        <taxon>Enterobacteriaceae</taxon>
        <taxon>Escherichia</taxon>
    </lineage>
</organism>
<dbReference type="GO" id="GO:0003700">
    <property type="term" value="F:DNA-binding transcription factor activity"/>
    <property type="evidence" value="ECO:0007669"/>
    <property type="project" value="InterPro"/>
</dbReference>